<reference evidence="2 3" key="1">
    <citation type="submission" date="2021-06" db="EMBL/GenBank/DDBJ databases">
        <authorList>
            <person name="Sun Q."/>
            <person name="Li D."/>
        </authorList>
    </citation>
    <scope>NUCLEOTIDE SEQUENCE [LARGE SCALE GENOMIC DNA]</scope>
    <source>
        <strain evidence="2 3">MSJ-5</strain>
    </source>
</reference>
<proteinExistence type="predicted"/>
<dbReference type="EMBL" id="JAHLQK010000004">
    <property type="protein sequence ID" value="MBU5677159.1"/>
    <property type="molecule type" value="Genomic_DNA"/>
</dbReference>
<protein>
    <recommendedName>
        <fullName evidence="4">DUF3899 domain-containing protein</fullName>
    </recommendedName>
</protein>
<keyword evidence="1" id="KW-0472">Membrane</keyword>
<feature type="transmembrane region" description="Helical" evidence="1">
    <location>
        <begin position="44"/>
        <end position="62"/>
    </location>
</feature>
<name>A0ABS6G454_9FIRM</name>
<evidence type="ECO:0000256" key="1">
    <source>
        <dbReference type="SAM" id="Phobius"/>
    </source>
</evidence>
<keyword evidence="1" id="KW-1133">Transmembrane helix</keyword>
<gene>
    <name evidence="2" type="ORF">KQI88_12125</name>
</gene>
<sequence>MKTIIERFKKVFSYSIGSILLTSLLAALFGFVKGNNLLPTILNANYIVSTIIIAVGIFGFFVPIRLKKSNRLVDHSNVMDVLREEKDIKLSEALVNISWGICHIILVGILEIVVKSLI</sequence>
<feature type="transmembrane region" description="Helical" evidence="1">
    <location>
        <begin position="93"/>
        <end position="114"/>
    </location>
</feature>
<keyword evidence="1" id="KW-0812">Transmembrane</keyword>
<feature type="transmembrane region" description="Helical" evidence="1">
    <location>
        <begin position="12"/>
        <end position="32"/>
    </location>
</feature>
<accession>A0ABS6G454</accession>
<dbReference type="RefSeq" id="WP_216417675.1">
    <property type="nucleotide sequence ID" value="NZ_JAHLQK010000004.1"/>
</dbReference>
<evidence type="ECO:0000313" key="3">
    <source>
        <dbReference type="Proteomes" id="UP000779508"/>
    </source>
</evidence>
<evidence type="ECO:0008006" key="4">
    <source>
        <dbReference type="Google" id="ProtNLM"/>
    </source>
</evidence>
<evidence type="ECO:0000313" key="2">
    <source>
        <dbReference type="EMBL" id="MBU5677159.1"/>
    </source>
</evidence>
<dbReference type="Proteomes" id="UP000779508">
    <property type="component" value="Unassembled WGS sequence"/>
</dbReference>
<keyword evidence="3" id="KW-1185">Reference proteome</keyword>
<comment type="caution">
    <text evidence="2">The sequence shown here is derived from an EMBL/GenBank/DDBJ whole genome shotgun (WGS) entry which is preliminary data.</text>
</comment>
<organism evidence="2 3">
    <name type="scientific">Alkaliphilus flagellatus</name>
    <dbReference type="NCBI Taxonomy" id="2841507"/>
    <lineage>
        <taxon>Bacteria</taxon>
        <taxon>Bacillati</taxon>
        <taxon>Bacillota</taxon>
        <taxon>Clostridia</taxon>
        <taxon>Peptostreptococcales</taxon>
        <taxon>Natronincolaceae</taxon>
        <taxon>Alkaliphilus</taxon>
    </lineage>
</organism>